<evidence type="ECO:0000256" key="7">
    <source>
        <dbReference type="RuleBase" id="RU364114"/>
    </source>
</evidence>
<evidence type="ECO:0000256" key="3">
    <source>
        <dbReference type="ARBA" id="ARBA00022603"/>
    </source>
</evidence>
<evidence type="ECO:0000256" key="1">
    <source>
        <dbReference type="ARBA" id="ARBA00004173"/>
    </source>
</evidence>
<evidence type="ECO:0000256" key="2">
    <source>
        <dbReference type="ARBA" id="ARBA00005891"/>
    </source>
</evidence>
<evidence type="ECO:0000256" key="4">
    <source>
        <dbReference type="ARBA" id="ARBA00022679"/>
    </source>
</evidence>
<keyword evidence="4 7" id="KW-0808">Transferase</keyword>
<keyword evidence="10" id="KW-1185">Reference proteome</keyword>
<dbReference type="Proteomes" id="UP000007879">
    <property type="component" value="Unassembled WGS sequence"/>
</dbReference>
<dbReference type="AlphaFoldDB" id="A0A1X7UQ40"/>
<dbReference type="GO" id="GO:0005739">
    <property type="term" value="C:mitochondrion"/>
    <property type="evidence" value="ECO:0007669"/>
    <property type="project" value="UniProtKB-SubCell"/>
</dbReference>
<dbReference type="PANTHER" id="PTHR12049:SF7">
    <property type="entry name" value="PROTEIN ARGININE METHYLTRANSFERASE NDUFAF7, MITOCHONDRIAL"/>
    <property type="match status" value="1"/>
</dbReference>
<dbReference type="GO" id="GO:0035243">
    <property type="term" value="F:protein-arginine omega-N symmetric methyltransferase activity"/>
    <property type="evidence" value="ECO:0007669"/>
    <property type="project" value="UniProtKB-EC"/>
</dbReference>
<reference evidence="9" key="2">
    <citation type="submission" date="2017-05" db="UniProtKB">
        <authorList>
            <consortium name="EnsemblMetazoa"/>
        </authorList>
    </citation>
    <scope>IDENTIFICATION</scope>
</reference>
<dbReference type="EnsemblMetazoa" id="Aqu2.1.29527_001">
    <property type="protein sequence ID" value="Aqu2.1.29527_001"/>
    <property type="gene ID" value="Aqu2.1.29527"/>
</dbReference>
<comment type="subcellular location">
    <subcellularLocation>
        <location evidence="1 7">Mitochondrion</location>
    </subcellularLocation>
</comment>
<dbReference type="GO" id="GO:0032259">
    <property type="term" value="P:methylation"/>
    <property type="evidence" value="ECO:0007669"/>
    <property type="project" value="UniProtKB-KW"/>
</dbReference>
<dbReference type="GO" id="GO:0032981">
    <property type="term" value="P:mitochondrial respiratory chain complex I assembly"/>
    <property type="evidence" value="ECO:0007669"/>
    <property type="project" value="TreeGrafter"/>
</dbReference>
<proteinExistence type="inferred from homology"/>
<dbReference type="OrthoDB" id="438553at2759"/>
<dbReference type="EC" id="2.1.1.320" evidence="7"/>
<comment type="catalytic activity">
    <reaction evidence="6 7">
        <text>L-arginyl-[protein] + 2 S-adenosyl-L-methionine = N(omega),N(omega)'-dimethyl-L-arginyl-[protein] + 2 S-adenosyl-L-homocysteine + 2 H(+)</text>
        <dbReference type="Rhea" id="RHEA:48108"/>
        <dbReference type="Rhea" id="RHEA-COMP:10532"/>
        <dbReference type="Rhea" id="RHEA-COMP:11992"/>
        <dbReference type="ChEBI" id="CHEBI:15378"/>
        <dbReference type="ChEBI" id="CHEBI:29965"/>
        <dbReference type="ChEBI" id="CHEBI:57856"/>
        <dbReference type="ChEBI" id="CHEBI:59789"/>
        <dbReference type="ChEBI" id="CHEBI:88221"/>
        <dbReference type="EC" id="2.1.1.320"/>
    </reaction>
</comment>
<dbReference type="InterPro" id="IPR003788">
    <property type="entry name" value="NDUFAF7"/>
</dbReference>
<dbReference type="InterPro" id="IPR029063">
    <property type="entry name" value="SAM-dependent_MTases_sf"/>
</dbReference>
<keyword evidence="3 7" id="KW-0489">Methyltransferase</keyword>
<reference evidence="10" key="1">
    <citation type="journal article" date="2010" name="Nature">
        <title>The Amphimedon queenslandica genome and the evolution of animal complexity.</title>
        <authorList>
            <person name="Srivastava M."/>
            <person name="Simakov O."/>
            <person name="Chapman J."/>
            <person name="Fahey B."/>
            <person name="Gauthier M.E."/>
            <person name="Mitros T."/>
            <person name="Richards G.S."/>
            <person name="Conaco C."/>
            <person name="Dacre M."/>
            <person name="Hellsten U."/>
            <person name="Larroux C."/>
            <person name="Putnam N.H."/>
            <person name="Stanke M."/>
            <person name="Adamska M."/>
            <person name="Darling A."/>
            <person name="Degnan S.M."/>
            <person name="Oakley T.H."/>
            <person name="Plachetzki D.C."/>
            <person name="Zhai Y."/>
            <person name="Adamski M."/>
            <person name="Calcino A."/>
            <person name="Cummins S.F."/>
            <person name="Goodstein D.M."/>
            <person name="Harris C."/>
            <person name="Jackson D.J."/>
            <person name="Leys S.P."/>
            <person name="Shu S."/>
            <person name="Woodcroft B.J."/>
            <person name="Vervoort M."/>
            <person name="Kosik K.S."/>
            <person name="Manning G."/>
            <person name="Degnan B.M."/>
            <person name="Rokhsar D.S."/>
        </authorList>
    </citation>
    <scope>NUCLEOTIDE SEQUENCE [LARGE SCALE GENOMIC DNA]</scope>
</reference>
<dbReference type="InterPro" id="IPR038375">
    <property type="entry name" value="NDUFAF7_sf"/>
</dbReference>
<dbReference type="OMA" id="YYHPQRN"/>
<dbReference type="EnsemblMetazoa" id="XM_003387124.3">
    <property type="protein sequence ID" value="XP_003387172.1"/>
    <property type="gene ID" value="LOC100635486"/>
</dbReference>
<dbReference type="eggNOG" id="KOG2901">
    <property type="taxonomic scope" value="Eukaryota"/>
</dbReference>
<dbReference type="STRING" id="400682.A0A1X7UQ40"/>
<dbReference type="SUPFAM" id="SSF53335">
    <property type="entry name" value="S-adenosyl-L-methionine-dependent methyltransferases"/>
    <property type="match status" value="1"/>
</dbReference>
<keyword evidence="5 7" id="KW-0496">Mitochondrion</keyword>
<feature type="region of interest" description="Disordered" evidence="8">
    <location>
        <begin position="154"/>
        <end position="178"/>
    </location>
</feature>
<name>A0A1X7UQ40_AMPQE</name>
<dbReference type="InParanoid" id="A0A1X7UQ40"/>
<evidence type="ECO:0000256" key="8">
    <source>
        <dbReference type="SAM" id="MobiDB-lite"/>
    </source>
</evidence>
<evidence type="ECO:0000313" key="9">
    <source>
        <dbReference type="EnsemblMetazoa" id="Aqu2.1.29527_001"/>
    </source>
</evidence>
<comment type="similarity">
    <text evidence="2 7">Belongs to the NDUFAF7 family.</text>
</comment>
<sequence length="415" mass="46611">MSVAAFGRHYLFYRNTIGRILTSSRGCYCSGSSSSRIYNLIKATGPMTVARYMRECLLNPVTGYYMKGGQGILGREGDFVTSPEISQVFGELLGVWVVADWMVQGRPSPCHLIELGPGRGSMMKDMIRVFAQLKDILPSLVIHLIEASPTMRHQQRETLTDLSQQQQQQQQHDIEGKESESIQLSNGINVHWHSSLTNVPHGFNYFIAHEFFDVLPIHQFIDIGENEWREIFVDIETETKSLKFVKSPNPTPASLAYTQLLGGRYKEVEVCPDGLLIIEEISRRVKTNGGGALIADYGDVEIKDFTFRGYSGHRQVDVLSSPGGVDLTADVNFSHLIQIIKSQGCVPHGPVTQNQFLHQMGIRQRLDVLLEKAEPEVARGLINSYQWLTSPEEMGERFKFLAISKDGKHVPTPFQ</sequence>
<dbReference type="Gene3D" id="3.40.50.12710">
    <property type="match status" value="1"/>
</dbReference>
<evidence type="ECO:0000313" key="10">
    <source>
        <dbReference type="Proteomes" id="UP000007879"/>
    </source>
</evidence>
<dbReference type="Pfam" id="PF02636">
    <property type="entry name" value="Methyltransf_28"/>
    <property type="match status" value="1"/>
</dbReference>
<dbReference type="PANTHER" id="PTHR12049">
    <property type="entry name" value="PROTEIN ARGININE METHYLTRANSFERASE NDUFAF7, MITOCHONDRIAL"/>
    <property type="match status" value="1"/>
</dbReference>
<evidence type="ECO:0000256" key="5">
    <source>
        <dbReference type="ARBA" id="ARBA00023128"/>
    </source>
</evidence>
<dbReference type="KEGG" id="aqu:100635486"/>
<accession>A0A1X7UQ40</accession>
<gene>
    <name evidence="9" type="primary">100635486</name>
</gene>
<protein>
    <recommendedName>
        <fullName evidence="7">Protein arginine methyltransferase NDUFAF7</fullName>
        <ecNumber evidence="7">2.1.1.320</ecNumber>
    </recommendedName>
</protein>
<organism evidence="9">
    <name type="scientific">Amphimedon queenslandica</name>
    <name type="common">Sponge</name>
    <dbReference type="NCBI Taxonomy" id="400682"/>
    <lineage>
        <taxon>Eukaryota</taxon>
        <taxon>Metazoa</taxon>
        <taxon>Porifera</taxon>
        <taxon>Demospongiae</taxon>
        <taxon>Heteroscleromorpha</taxon>
        <taxon>Haplosclerida</taxon>
        <taxon>Niphatidae</taxon>
        <taxon>Amphimedon</taxon>
    </lineage>
</organism>
<evidence type="ECO:0000256" key="6">
    <source>
        <dbReference type="ARBA" id="ARBA00048612"/>
    </source>
</evidence>
<comment type="function">
    <text evidence="7">Arginine methyltransferase involved in the assembly or stability of mitochondrial NADH:ubiquinone oxidoreductase complex (complex I).</text>
</comment>